<evidence type="ECO:0000313" key="2">
    <source>
        <dbReference type="Proteomes" id="UP000289821"/>
    </source>
</evidence>
<dbReference type="AlphaFoldDB" id="A0A4Q0NVU1"/>
<gene>
    <name evidence="1" type="ORF">DSM04_103371</name>
</gene>
<proteinExistence type="predicted"/>
<protein>
    <submittedName>
        <fullName evidence="1">Uncharacterized protein</fullName>
    </submittedName>
</protein>
<accession>A0A4Q0NVU1</accession>
<dbReference type="RefSeq" id="WP_128761052.1">
    <property type="nucleotide sequence ID" value="NZ_QOVI01000003.1"/>
</dbReference>
<sequence>MKSLAIPFIENFDSPTDFDALWKDDSSNSPKSYSIESNKLKITTRAGSQDRVKRHTRRKDFGVGNYSWRIFVSRFEEHARSSIGAFLYHSGKQVYEFDFEIGSGKPQLRAKLNAENDEAVVYCTSQSNPFSSEKFKVKMNAWSDFKISLADVGGKYLIKWYLNNKLLKTLQTEVNTKMKFSAYCSLENLSFMGTEWPTQEHYVLFDKFTFRQ</sequence>
<reference evidence="1 2" key="1">
    <citation type="submission" date="2018-07" db="EMBL/GenBank/DDBJ databases">
        <title>Leeuwenhoekiella genomics.</title>
        <authorList>
            <person name="Tahon G."/>
            <person name="Willems A."/>
        </authorList>
    </citation>
    <scope>NUCLEOTIDE SEQUENCE [LARGE SCALE GENOMIC DNA]</scope>
    <source>
        <strain evidence="1 2">R-50232</strain>
    </source>
</reference>
<dbReference type="EMBL" id="QOVI01000003">
    <property type="protein sequence ID" value="RXG15482.1"/>
    <property type="molecule type" value="Genomic_DNA"/>
</dbReference>
<keyword evidence="2" id="KW-1185">Reference proteome</keyword>
<name>A0A4Q0NVU1_9FLAO</name>
<evidence type="ECO:0000313" key="1">
    <source>
        <dbReference type="EMBL" id="RXG15482.1"/>
    </source>
</evidence>
<comment type="caution">
    <text evidence="1">The sequence shown here is derived from an EMBL/GenBank/DDBJ whole genome shotgun (WGS) entry which is preliminary data.</text>
</comment>
<dbReference type="OrthoDB" id="1025508at2"/>
<dbReference type="Proteomes" id="UP000289821">
    <property type="component" value="Unassembled WGS sequence"/>
</dbReference>
<organism evidence="1 2">
    <name type="scientific">Leeuwenhoekiella aestuarii</name>
    <dbReference type="NCBI Taxonomy" id="2249426"/>
    <lineage>
        <taxon>Bacteria</taxon>
        <taxon>Pseudomonadati</taxon>
        <taxon>Bacteroidota</taxon>
        <taxon>Flavobacteriia</taxon>
        <taxon>Flavobacteriales</taxon>
        <taxon>Flavobacteriaceae</taxon>
        <taxon>Leeuwenhoekiella</taxon>
    </lineage>
</organism>
<dbReference type="Gene3D" id="2.60.120.200">
    <property type="match status" value="1"/>
</dbReference>